<dbReference type="Pfam" id="PF17172">
    <property type="entry name" value="GST_N_4"/>
    <property type="match status" value="1"/>
</dbReference>
<dbReference type="SFLD" id="SFLDG01180">
    <property type="entry name" value="SUF1"/>
    <property type="match status" value="1"/>
</dbReference>
<dbReference type="SFLD" id="SFLDG01200">
    <property type="entry name" value="SUF1.1"/>
    <property type="match status" value="1"/>
</dbReference>
<feature type="domain" description="Thioredoxin-like fold" evidence="3">
    <location>
        <begin position="48"/>
        <end position="142"/>
    </location>
</feature>
<dbReference type="InterPro" id="IPR040079">
    <property type="entry name" value="Glutathione_S-Trfase"/>
</dbReference>
<dbReference type="Proteomes" id="UP000774617">
    <property type="component" value="Unassembled WGS sequence"/>
</dbReference>
<dbReference type="SFLD" id="SFLDS00019">
    <property type="entry name" value="Glutathione_Transferase_(cytos"/>
    <property type="match status" value="1"/>
</dbReference>
<name>A0ABQ8FS78_9PEZI</name>
<evidence type="ECO:0000313" key="4">
    <source>
        <dbReference type="EMBL" id="KAH7020677.1"/>
    </source>
</evidence>
<dbReference type="SUPFAM" id="SSF52833">
    <property type="entry name" value="Thioredoxin-like"/>
    <property type="match status" value="1"/>
</dbReference>
<comment type="similarity">
    <text evidence="1">Belongs to the FAX family.</text>
</comment>
<dbReference type="PANTHER" id="PTHR12289:SF41">
    <property type="entry name" value="FAILED AXON CONNECTIONS-RELATED"/>
    <property type="match status" value="1"/>
</dbReference>
<dbReference type="PANTHER" id="PTHR12289">
    <property type="entry name" value="METAXIN RELATED"/>
    <property type="match status" value="1"/>
</dbReference>
<evidence type="ECO:0000313" key="5">
    <source>
        <dbReference type="Proteomes" id="UP000774617"/>
    </source>
</evidence>
<dbReference type="SUPFAM" id="SSF47616">
    <property type="entry name" value="GST C-terminal domain-like"/>
    <property type="match status" value="1"/>
</dbReference>
<dbReference type="InterPro" id="IPR026928">
    <property type="entry name" value="FAX/IsoI-like"/>
</dbReference>
<accession>A0ABQ8FS78</accession>
<protein>
    <submittedName>
        <fullName evidence="4">Glutathione S-transferase</fullName>
    </submittedName>
</protein>
<dbReference type="Pfam" id="PF17171">
    <property type="entry name" value="GST_C_6"/>
    <property type="match status" value="1"/>
</dbReference>
<sequence>MTEPDMRVFPVYENPRDSIEVDHGGVLKLHVVGPGQGSLATQVSTFSPFAVKLEAYLRMFDIPYELVIEPIPDVGPRGKAPFVSVGDDRFADSQLVIEALRPTHGDPDADLRPDQQAIGHLVQRTLEDHLYWIIVYYEFYDQNGWDFLLGATAGDPSLLPVEVRAALAARREDFCRRCHDQGIARYTPHEIVAKANRDLAAISQILGGHRYLLGTDRPTSFDAVLLGFTTAIFQVRGMHPEITDFARGIPNLGRYVQHMLATYYPELELAFQPA</sequence>
<feature type="domain" description="Metaxin glutathione S-transferase" evidence="2">
    <location>
        <begin position="195"/>
        <end position="259"/>
    </location>
</feature>
<dbReference type="InterPro" id="IPR033468">
    <property type="entry name" value="Metaxin_GST"/>
</dbReference>
<evidence type="ECO:0000259" key="3">
    <source>
        <dbReference type="Pfam" id="PF17172"/>
    </source>
</evidence>
<dbReference type="EMBL" id="JAGTJR010000066">
    <property type="protein sequence ID" value="KAH7020677.1"/>
    <property type="molecule type" value="Genomic_DNA"/>
</dbReference>
<comment type="caution">
    <text evidence="4">The sequence shown here is derived from an EMBL/GenBank/DDBJ whole genome shotgun (WGS) entry which is preliminary data.</text>
</comment>
<dbReference type="InterPro" id="IPR036282">
    <property type="entry name" value="Glutathione-S-Trfase_C_sf"/>
</dbReference>
<gene>
    <name evidence="4" type="ORF">B0J12DRAFT_705431</name>
</gene>
<reference evidence="4 5" key="1">
    <citation type="journal article" date="2021" name="Nat. Commun.">
        <title>Genetic determinants of endophytism in the Arabidopsis root mycobiome.</title>
        <authorList>
            <person name="Mesny F."/>
            <person name="Miyauchi S."/>
            <person name="Thiergart T."/>
            <person name="Pickel B."/>
            <person name="Atanasova L."/>
            <person name="Karlsson M."/>
            <person name="Huettel B."/>
            <person name="Barry K.W."/>
            <person name="Haridas S."/>
            <person name="Chen C."/>
            <person name="Bauer D."/>
            <person name="Andreopoulos W."/>
            <person name="Pangilinan J."/>
            <person name="LaButti K."/>
            <person name="Riley R."/>
            <person name="Lipzen A."/>
            <person name="Clum A."/>
            <person name="Drula E."/>
            <person name="Henrissat B."/>
            <person name="Kohler A."/>
            <person name="Grigoriev I.V."/>
            <person name="Martin F.M."/>
            <person name="Hacquard S."/>
        </authorList>
    </citation>
    <scope>NUCLEOTIDE SEQUENCE [LARGE SCALE GENOMIC DNA]</scope>
    <source>
        <strain evidence="4 5">MPI-SDFR-AT-0080</strain>
    </source>
</reference>
<dbReference type="InterPro" id="IPR036249">
    <property type="entry name" value="Thioredoxin-like_sf"/>
</dbReference>
<evidence type="ECO:0000259" key="2">
    <source>
        <dbReference type="Pfam" id="PF17171"/>
    </source>
</evidence>
<proteinExistence type="inferred from homology"/>
<dbReference type="InterPro" id="IPR050931">
    <property type="entry name" value="Mito_Protein_Transport_Metaxin"/>
</dbReference>
<dbReference type="InterPro" id="IPR012336">
    <property type="entry name" value="Thioredoxin-like_fold"/>
</dbReference>
<keyword evidence="5" id="KW-1185">Reference proteome</keyword>
<dbReference type="Gene3D" id="3.40.30.110">
    <property type="match status" value="1"/>
</dbReference>
<evidence type="ECO:0000256" key="1">
    <source>
        <dbReference type="ARBA" id="ARBA00006475"/>
    </source>
</evidence>
<organism evidence="4 5">
    <name type="scientific">Macrophomina phaseolina</name>
    <dbReference type="NCBI Taxonomy" id="35725"/>
    <lineage>
        <taxon>Eukaryota</taxon>
        <taxon>Fungi</taxon>
        <taxon>Dikarya</taxon>
        <taxon>Ascomycota</taxon>
        <taxon>Pezizomycotina</taxon>
        <taxon>Dothideomycetes</taxon>
        <taxon>Dothideomycetes incertae sedis</taxon>
        <taxon>Botryosphaeriales</taxon>
        <taxon>Botryosphaeriaceae</taxon>
        <taxon>Macrophomina</taxon>
    </lineage>
</organism>